<dbReference type="EMBL" id="JACIEB010000001">
    <property type="protein sequence ID" value="MBB3981131.1"/>
    <property type="molecule type" value="Genomic_DNA"/>
</dbReference>
<proteinExistence type="predicted"/>
<dbReference type="Proteomes" id="UP000552757">
    <property type="component" value="Unassembled WGS sequence"/>
</dbReference>
<gene>
    <name evidence="1" type="ORF">GGR44_000762</name>
</gene>
<organism evidence="1 2">
    <name type="scientific">Sphingobium fontiphilum</name>
    <dbReference type="NCBI Taxonomy" id="944425"/>
    <lineage>
        <taxon>Bacteria</taxon>
        <taxon>Pseudomonadati</taxon>
        <taxon>Pseudomonadota</taxon>
        <taxon>Alphaproteobacteria</taxon>
        <taxon>Sphingomonadales</taxon>
        <taxon>Sphingomonadaceae</taxon>
        <taxon>Sphingobium</taxon>
    </lineage>
</organism>
<keyword evidence="2" id="KW-1185">Reference proteome</keyword>
<reference evidence="1 2" key="1">
    <citation type="submission" date="2020-08" db="EMBL/GenBank/DDBJ databases">
        <title>Genomic Encyclopedia of Type Strains, Phase IV (KMG-IV): sequencing the most valuable type-strain genomes for metagenomic binning, comparative biology and taxonomic classification.</title>
        <authorList>
            <person name="Goeker M."/>
        </authorList>
    </citation>
    <scope>NUCLEOTIDE SEQUENCE [LARGE SCALE GENOMIC DNA]</scope>
    <source>
        <strain evidence="1 2">DSM 29348</strain>
    </source>
</reference>
<evidence type="ECO:0000313" key="1">
    <source>
        <dbReference type="EMBL" id="MBB3981131.1"/>
    </source>
</evidence>
<protein>
    <submittedName>
        <fullName evidence="1">Uncharacterized protein</fullName>
    </submittedName>
</protein>
<dbReference type="AlphaFoldDB" id="A0A7W6DH09"/>
<sequence length="63" mass="7123">MSATSDFYRARVAQCTREADETKLTNVRDRCLRAAAAWQGMADRVMKSEADRLQQAMDKLARG</sequence>
<evidence type="ECO:0000313" key="2">
    <source>
        <dbReference type="Proteomes" id="UP000552757"/>
    </source>
</evidence>
<comment type="caution">
    <text evidence="1">The sequence shown here is derived from an EMBL/GenBank/DDBJ whole genome shotgun (WGS) entry which is preliminary data.</text>
</comment>
<name>A0A7W6DH09_9SPHN</name>
<accession>A0A7W6DH09</accession>
<dbReference type="RefSeq" id="WP_183954084.1">
    <property type="nucleotide sequence ID" value="NZ_JACIEB010000001.1"/>
</dbReference>